<dbReference type="STRING" id="71999.KPaMU14_00865"/>
<dbReference type="GO" id="GO:0003700">
    <property type="term" value="F:DNA-binding transcription factor activity"/>
    <property type="evidence" value="ECO:0007669"/>
    <property type="project" value="InterPro"/>
</dbReference>
<dbReference type="InterPro" id="IPR000524">
    <property type="entry name" value="Tscrpt_reg_HTH_GntR"/>
</dbReference>
<reference evidence="5 6" key="1">
    <citation type="journal article" date="2014" name="Genome Announc.">
        <title>Draft Genome Sequence of Kocuria palustris PEL.</title>
        <authorList>
            <person name="Sharma G."/>
            <person name="Khatri I."/>
            <person name="Subramanian S."/>
        </authorList>
    </citation>
    <scope>NUCLEOTIDE SEQUENCE [LARGE SCALE GENOMIC DNA]</scope>
    <source>
        <strain evidence="5 6">PEL</strain>
    </source>
</reference>
<accession>M2YAM5</accession>
<dbReference type="SMART" id="SM00345">
    <property type="entry name" value="HTH_GNTR"/>
    <property type="match status" value="1"/>
</dbReference>
<dbReference type="RefSeq" id="WP_006215652.1">
    <property type="nucleotide sequence ID" value="NZ_ANHZ02000024.1"/>
</dbReference>
<dbReference type="Pfam" id="PF00392">
    <property type="entry name" value="GntR"/>
    <property type="match status" value="1"/>
</dbReference>
<sequence length="225" mass="24591">MVLEWVEARLRDGELSVGDKLPAERALAELFEISRASVREGIRVLDALGLVSSEVGSGPRSGATVVSEPSHALAWALRMHVATQALPMADIVDMRVLLETQSMKSAGRSDPAVRDEICGRARQILQRMDEGVSEELFHALDAEFHVTLGELSGNVVMVTILTSLRTAVVGYVAEGVARIEDWPKLRRRLQAQHWEILEAATRGDHAAAAELLREHILDFQAAVAS</sequence>
<evidence type="ECO:0000313" key="5">
    <source>
        <dbReference type="EMBL" id="EME35699.1"/>
    </source>
</evidence>
<dbReference type="InterPro" id="IPR008920">
    <property type="entry name" value="TF_FadR/GntR_C"/>
</dbReference>
<dbReference type="Pfam" id="PF07729">
    <property type="entry name" value="FCD"/>
    <property type="match status" value="1"/>
</dbReference>
<keyword evidence="1" id="KW-0805">Transcription regulation</keyword>
<proteinExistence type="predicted"/>
<dbReference type="SUPFAM" id="SSF46785">
    <property type="entry name" value="Winged helix' DNA-binding domain"/>
    <property type="match status" value="1"/>
</dbReference>
<dbReference type="AlphaFoldDB" id="M2YAM5"/>
<keyword evidence="6" id="KW-1185">Reference proteome</keyword>
<evidence type="ECO:0000313" key="6">
    <source>
        <dbReference type="Proteomes" id="UP000009877"/>
    </source>
</evidence>
<dbReference type="PROSITE" id="PS50949">
    <property type="entry name" value="HTH_GNTR"/>
    <property type="match status" value="1"/>
</dbReference>
<keyword evidence="2" id="KW-0238">DNA-binding</keyword>
<gene>
    <name evidence="5" type="ORF">C884_01426</name>
</gene>
<dbReference type="PANTHER" id="PTHR43537">
    <property type="entry name" value="TRANSCRIPTIONAL REGULATOR, GNTR FAMILY"/>
    <property type="match status" value="1"/>
</dbReference>
<dbReference type="EMBL" id="ANHZ02000024">
    <property type="protein sequence ID" value="EME35699.1"/>
    <property type="molecule type" value="Genomic_DNA"/>
</dbReference>
<dbReference type="PRINTS" id="PR00035">
    <property type="entry name" value="HTHGNTR"/>
</dbReference>
<dbReference type="Proteomes" id="UP000009877">
    <property type="component" value="Unassembled WGS sequence"/>
</dbReference>
<dbReference type="PANTHER" id="PTHR43537:SF24">
    <property type="entry name" value="GLUCONATE OPERON TRANSCRIPTIONAL REPRESSOR"/>
    <property type="match status" value="1"/>
</dbReference>
<evidence type="ECO:0000256" key="3">
    <source>
        <dbReference type="ARBA" id="ARBA00023163"/>
    </source>
</evidence>
<dbReference type="SMART" id="SM00895">
    <property type="entry name" value="FCD"/>
    <property type="match status" value="1"/>
</dbReference>
<dbReference type="Gene3D" id="1.10.10.10">
    <property type="entry name" value="Winged helix-like DNA-binding domain superfamily/Winged helix DNA-binding domain"/>
    <property type="match status" value="1"/>
</dbReference>
<organism evidence="5 6">
    <name type="scientific">Kocuria palustris PEL</name>
    <dbReference type="NCBI Taxonomy" id="1236550"/>
    <lineage>
        <taxon>Bacteria</taxon>
        <taxon>Bacillati</taxon>
        <taxon>Actinomycetota</taxon>
        <taxon>Actinomycetes</taxon>
        <taxon>Micrococcales</taxon>
        <taxon>Micrococcaceae</taxon>
        <taxon>Kocuria</taxon>
    </lineage>
</organism>
<name>M2YAM5_9MICC</name>
<feature type="domain" description="HTH gntR-type" evidence="4">
    <location>
        <begin position="1"/>
        <end position="68"/>
    </location>
</feature>
<dbReference type="SUPFAM" id="SSF48008">
    <property type="entry name" value="GntR ligand-binding domain-like"/>
    <property type="match status" value="1"/>
</dbReference>
<comment type="caution">
    <text evidence="5">The sequence shown here is derived from an EMBL/GenBank/DDBJ whole genome shotgun (WGS) entry which is preliminary data.</text>
</comment>
<evidence type="ECO:0000256" key="1">
    <source>
        <dbReference type="ARBA" id="ARBA00023015"/>
    </source>
</evidence>
<dbReference type="CDD" id="cd07377">
    <property type="entry name" value="WHTH_GntR"/>
    <property type="match status" value="1"/>
</dbReference>
<keyword evidence="3" id="KW-0804">Transcription</keyword>
<dbReference type="InterPro" id="IPR036390">
    <property type="entry name" value="WH_DNA-bd_sf"/>
</dbReference>
<protein>
    <submittedName>
        <fullName evidence="5">Lactate-responsive regulator LldR in Actinobacteria, GntR family</fullName>
    </submittedName>
</protein>
<dbReference type="InterPro" id="IPR036388">
    <property type="entry name" value="WH-like_DNA-bd_sf"/>
</dbReference>
<dbReference type="GO" id="GO:0003677">
    <property type="term" value="F:DNA binding"/>
    <property type="evidence" value="ECO:0007669"/>
    <property type="project" value="UniProtKB-KW"/>
</dbReference>
<dbReference type="InterPro" id="IPR011711">
    <property type="entry name" value="GntR_C"/>
</dbReference>
<dbReference type="Gene3D" id="1.20.120.530">
    <property type="entry name" value="GntR ligand-binding domain-like"/>
    <property type="match status" value="1"/>
</dbReference>
<evidence type="ECO:0000259" key="4">
    <source>
        <dbReference type="PROSITE" id="PS50949"/>
    </source>
</evidence>
<evidence type="ECO:0000256" key="2">
    <source>
        <dbReference type="ARBA" id="ARBA00023125"/>
    </source>
</evidence>